<feature type="transmembrane region" description="Helical" evidence="1">
    <location>
        <begin position="7"/>
        <end position="24"/>
    </location>
</feature>
<keyword evidence="1" id="KW-0812">Transmembrane</keyword>
<proteinExistence type="predicted"/>
<dbReference type="RefSeq" id="WP_179132566.1">
    <property type="nucleotide sequence ID" value="NZ_LITU01000068.1"/>
</dbReference>
<reference evidence="2 3" key="1">
    <citation type="submission" date="2015-08" db="EMBL/GenBank/DDBJ databases">
        <title>Draft genome sequence of cellulolytic and xylanolytic Paenibacillus sp. A59, isolated from a decaying forest soil from Patagonia, Argentina.</title>
        <authorList>
            <person name="Ghio S."/>
            <person name="Caceres A.M."/>
            <person name="Talia P."/>
            <person name="Grasso D."/>
            <person name="Campos E."/>
        </authorList>
    </citation>
    <scope>NUCLEOTIDE SEQUENCE [LARGE SCALE GENOMIC DNA]</scope>
    <source>
        <strain evidence="2 3">A59</strain>
    </source>
</reference>
<gene>
    <name evidence="2" type="ORF">AMS66_19460</name>
</gene>
<protein>
    <recommendedName>
        <fullName evidence="4">DUF4260 domain-containing protein</fullName>
    </recommendedName>
</protein>
<evidence type="ECO:0000313" key="3">
    <source>
        <dbReference type="Proteomes" id="UP000037688"/>
    </source>
</evidence>
<evidence type="ECO:0000256" key="1">
    <source>
        <dbReference type="SAM" id="Phobius"/>
    </source>
</evidence>
<keyword evidence="1" id="KW-0472">Membrane</keyword>
<sequence length="118" mass="13688">MVTNKQIVHVEYILAVILSFFIYMQLHFPIWLFFVLLFVPDLTMLGYAMNKKIGAMVYNFGHTFIFPLLLALSYLYFSNDYLLLGSIIWIAHICLDRAIGAGLKYQDSAFTSTHIQRL</sequence>
<keyword evidence="1" id="KW-1133">Transmembrane helix</keyword>
<keyword evidence="3" id="KW-1185">Reference proteome</keyword>
<organism evidence="2 3">
    <name type="scientific">Paenibacillus xylanivorans</name>
    <dbReference type="NCBI Taxonomy" id="1705561"/>
    <lineage>
        <taxon>Bacteria</taxon>
        <taxon>Bacillati</taxon>
        <taxon>Bacillota</taxon>
        <taxon>Bacilli</taxon>
        <taxon>Bacillales</taxon>
        <taxon>Paenibacillaceae</taxon>
        <taxon>Paenibacillus</taxon>
    </lineage>
</organism>
<dbReference type="AlphaFoldDB" id="A0A0M9BLT4"/>
<dbReference type="InterPro" id="IPR025356">
    <property type="entry name" value="DUF4260"/>
</dbReference>
<feature type="transmembrane region" description="Helical" evidence="1">
    <location>
        <begin position="81"/>
        <end position="99"/>
    </location>
</feature>
<comment type="caution">
    <text evidence="2">The sequence shown here is derived from an EMBL/GenBank/DDBJ whole genome shotgun (WGS) entry which is preliminary data.</text>
</comment>
<feature type="transmembrane region" description="Helical" evidence="1">
    <location>
        <begin position="56"/>
        <end position="75"/>
    </location>
</feature>
<dbReference type="PATRIC" id="fig|1705561.3.peg.4036"/>
<dbReference type="Pfam" id="PF14079">
    <property type="entry name" value="DUF4260"/>
    <property type="match status" value="1"/>
</dbReference>
<dbReference type="EMBL" id="LITU01000068">
    <property type="protein sequence ID" value="KOY14940.1"/>
    <property type="molecule type" value="Genomic_DNA"/>
</dbReference>
<evidence type="ECO:0000313" key="2">
    <source>
        <dbReference type="EMBL" id="KOY14940.1"/>
    </source>
</evidence>
<name>A0A0M9BLT4_9BACL</name>
<accession>A0A0M9BLT4</accession>
<evidence type="ECO:0008006" key="4">
    <source>
        <dbReference type="Google" id="ProtNLM"/>
    </source>
</evidence>
<dbReference type="Proteomes" id="UP000037688">
    <property type="component" value="Unassembled WGS sequence"/>
</dbReference>